<keyword evidence="2" id="KW-1185">Reference proteome</keyword>
<protein>
    <submittedName>
        <fullName evidence="3">Uncharacterized protein</fullName>
    </submittedName>
</protein>
<name>A0A0M3I9M5_ASCLU</name>
<evidence type="ECO:0000313" key="2">
    <source>
        <dbReference type="Proteomes" id="UP000036681"/>
    </source>
</evidence>
<evidence type="ECO:0000313" key="3">
    <source>
        <dbReference type="WBParaSite" id="ALUE_0001418101-mRNA-1"/>
    </source>
</evidence>
<accession>A0A0M3I9M5</accession>
<dbReference type="AlphaFoldDB" id="A0A0M3I9M5"/>
<dbReference type="WBParaSite" id="ALUE_0001418101-mRNA-1">
    <property type="protein sequence ID" value="ALUE_0001418101-mRNA-1"/>
    <property type="gene ID" value="ALUE_0001418101"/>
</dbReference>
<dbReference type="Proteomes" id="UP000036681">
    <property type="component" value="Unplaced"/>
</dbReference>
<evidence type="ECO:0000256" key="1">
    <source>
        <dbReference type="SAM" id="SignalP"/>
    </source>
</evidence>
<sequence length="59" mass="6600">MSCSVSSLLLFCFNKTKLLSNCCLVASSIRIVSLSHRTGTIKLRILLKILKLSFKNKLD</sequence>
<keyword evidence="1" id="KW-0732">Signal</keyword>
<reference evidence="3" key="1">
    <citation type="submission" date="2017-02" db="UniProtKB">
        <authorList>
            <consortium name="WormBaseParasite"/>
        </authorList>
    </citation>
    <scope>IDENTIFICATION</scope>
</reference>
<organism evidence="2 3">
    <name type="scientific">Ascaris lumbricoides</name>
    <name type="common">Giant roundworm</name>
    <dbReference type="NCBI Taxonomy" id="6252"/>
    <lineage>
        <taxon>Eukaryota</taxon>
        <taxon>Metazoa</taxon>
        <taxon>Ecdysozoa</taxon>
        <taxon>Nematoda</taxon>
        <taxon>Chromadorea</taxon>
        <taxon>Rhabditida</taxon>
        <taxon>Spirurina</taxon>
        <taxon>Ascaridomorpha</taxon>
        <taxon>Ascaridoidea</taxon>
        <taxon>Ascarididae</taxon>
        <taxon>Ascaris</taxon>
    </lineage>
</organism>
<feature type="signal peptide" evidence="1">
    <location>
        <begin position="1"/>
        <end position="18"/>
    </location>
</feature>
<proteinExistence type="predicted"/>
<feature type="chain" id="PRO_5005657002" evidence="1">
    <location>
        <begin position="19"/>
        <end position="59"/>
    </location>
</feature>